<feature type="transmembrane region" description="Helical" evidence="8">
    <location>
        <begin position="86"/>
        <end position="108"/>
    </location>
</feature>
<evidence type="ECO:0000313" key="11">
    <source>
        <dbReference type="Proteomes" id="UP000541444"/>
    </source>
</evidence>
<comment type="subunit">
    <text evidence="3 8">Homodimer and heterodimers.</text>
</comment>
<proteinExistence type="inferred from homology"/>
<dbReference type="PANTHER" id="PTHR32021">
    <property type="entry name" value="CASP-LIKE PROTEIN 5B3"/>
    <property type="match status" value="1"/>
</dbReference>
<protein>
    <recommendedName>
        <fullName evidence="8">CASP-like protein</fullName>
    </recommendedName>
</protein>
<keyword evidence="7 8" id="KW-0472">Membrane</keyword>
<reference evidence="10 11" key="1">
    <citation type="journal article" date="2020" name="IScience">
        <title>Genome Sequencing of the Endangered Kingdonia uniflora (Circaeasteraceae, Ranunculales) Reveals Potential Mechanisms of Evolutionary Specialization.</title>
        <authorList>
            <person name="Sun Y."/>
            <person name="Deng T."/>
            <person name="Zhang A."/>
            <person name="Moore M.J."/>
            <person name="Landis J.B."/>
            <person name="Lin N."/>
            <person name="Zhang H."/>
            <person name="Zhang X."/>
            <person name="Huang J."/>
            <person name="Zhang X."/>
            <person name="Sun H."/>
            <person name="Wang H."/>
        </authorList>
    </citation>
    <scope>NUCLEOTIDE SEQUENCE [LARGE SCALE GENOMIC DNA]</scope>
    <source>
        <strain evidence="10">TB1705</strain>
        <tissue evidence="10">Leaf</tissue>
    </source>
</reference>
<comment type="subcellular location">
    <subcellularLocation>
        <location evidence="1 8">Cell membrane</location>
        <topology evidence="1 8">Multi-pass membrane protein</topology>
    </subcellularLocation>
</comment>
<dbReference type="AlphaFoldDB" id="A0A7J7P6F2"/>
<evidence type="ECO:0000256" key="7">
    <source>
        <dbReference type="ARBA" id="ARBA00023136"/>
    </source>
</evidence>
<dbReference type="Pfam" id="PF04535">
    <property type="entry name" value="CASP_dom"/>
    <property type="match status" value="1"/>
</dbReference>
<evidence type="ECO:0000259" key="9">
    <source>
        <dbReference type="Pfam" id="PF04535"/>
    </source>
</evidence>
<feature type="transmembrane region" description="Helical" evidence="8">
    <location>
        <begin position="45"/>
        <end position="66"/>
    </location>
</feature>
<organism evidence="10 11">
    <name type="scientific">Kingdonia uniflora</name>
    <dbReference type="NCBI Taxonomy" id="39325"/>
    <lineage>
        <taxon>Eukaryota</taxon>
        <taxon>Viridiplantae</taxon>
        <taxon>Streptophyta</taxon>
        <taxon>Embryophyta</taxon>
        <taxon>Tracheophyta</taxon>
        <taxon>Spermatophyta</taxon>
        <taxon>Magnoliopsida</taxon>
        <taxon>Ranunculales</taxon>
        <taxon>Circaeasteraceae</taxon>
        <taxon>Kingdonia</taxon>
    </lineage>
</organism>
<dbReference type="InterPro" id="IPR045009">
    <property type="entry name" value="CASPL-5"/>
</dbReference>
<keyword evidence="4 8" id="KW-1003">Cell membrane</keyword>
<evidence type="ECO:0000256" key="5">
    <source>
        <dbReference type="ARBA" id="ARBA00022692"/>
    </source>
</evidence>
<accession>A0A7J7P6F2</accession>
<dbReference type="PANTHER" id="PTHR32021:SF5">
    <property type="entry name" value="CASP-LIKE PROTEIN 5B3"/>
    <property type="match status" value="1"/>
</dbReference>
<evidence type="ECO:0000256" key="2">
    <source>
        <dbReference type="ARBA" id="ARBA00007651"/>
    </source>
</evidence>
<evidence type="ECO:0000313" key="10">
    <source>
        <dbReference type="EMBL" id="KAF6175025.1"/>
    </source>
</evidence>
<dbReference type="InterPro" id="IPR006702">
    <property type="entry name" value="CASP_dom"/>
</dbReference>
<comment type="similarity">
    <text evidence="2 8">Belongs to the Casparian strip membrane proteins (CASP) family.</text>
</comment>
<feature type="domain" description="Casparian strip membrane protein" evidence="9">
    <location>
        <begin position="7"/>
        <end position="130"/>
    </location>
</feature>
<dbReference type="GO" id="GO:0005886">
    <property type="term" value="C:plasma membrane"/>
    <property type="evidence" value="ECO:0007669"/>
    <property type="project" value="UniProtKB-SubCell"/>
</dbReference>
<dbReference type="EMBL" id="JACGCM010000221">
    <property type="protein sequence ID" value="KAF6175025.1"/>
    <property type="molecule type" value="Genomic_DNA"/>
</dbReference>
<feature type="transmembrane region" description="Helical" evidence="8">
    <location>
        <begin position="14"/>
        <end position="33"/>
    </location>
</feature>
<keyword evidence="11" id="KW-1185">Reference proteome</keyword>
<evidence type="ECO:0000256" key="3">
    <source>
        <dbReference type="ARBA" id="ARBA00011489"/>
    </source>
</evidence>
<keyword evidence="5 8" id="KW-0812">Transmembrane</keyword>
<evidence type="ECO:0000256" key="1">
    <source>
        <dbReference type="ARBA" id="ARBA00004651"/>
    </source>
</evidence>
<gene>
    <name evidence="10" type="ORF">GIB67_039573</name>
</gene>
<evidence type="ECO:0000256" key="4">
    <source>
        <dbReference type="ARBA" id="ARBA00022475"/>
    </source>
</evidence>
<sequence>MKDLPGTPGTLSGLFLRFLQCLFASLSIMYIASTANFIRYTVYRYLAVAMSFQLLWSLSLACLDVYSMVTKNCLHDLVRLFATGDWLTALLSLAASSSSAGVTILFYIGGCSGDCTKYQMAIFLAFMSWITIETSALIMFWLLISG</sequence>
<name>A0A7J7P6F2_9MAGN</name>
<feature type="transmembrane region" description="Helical" evidence="8">
    <location>
        <begin position="120"/>
        <end position="144"/>
    </location>
</feature>
<dbReference type="OrthoDB" id="754299at2759"/>
<keyword evidence="6 8" id="KW-1133">Transmembrane helix</keyword>
<evidence type="ECO:0000256" key="6">
    <source>
        <dbReference type="ARBA" id="ARBA00022989"/>
    </source>
</evidence>
<comment type="caution">
    <text evidence="10">The sequence shown here is derived from an EMBL/GenBank/DDBJ whole genome shotgun (WGS) entry which is preliminary data.</text>
</comment>
<evidence type="ECO:0000256" key="8">
    <source>
        <dbReference type="RuleBase" id="RU361233"/>
    </source>
</evidence>
<dbReference type="Proteomes" id="UP000541444">
    <property type="component" value="Unassembled WGS sequence"/>
</dbReference>